<dbReference type="InterPro" id="IPR050155">
    <property type="entry name" value="HAD-like_hydrolase_sf"/>
</dbReference>
<name>T1A434_9ZZZZ</name>
<comment type="caution">
    <text evidence="1">The sequence shown here is derived from an EMBL/GenBank/DDBJ whole genome shotgun (WGS) entry which is preliminary data.</text>
</comment>
<dbReference type="InterPro" id="IPR023198">
    <property type="entry name" value="PGP-like_dom2"/>
</dbReference>
<dbReference type="Gene3D" id="1.10.150.240">
    <property type="entry name" value="Putative phosphatase, domain 2"/>
    <property type="match status" value="1"/>
</dbReference>
<dbReference type="GO" id="GO:0008967">
    <property type="term" value="F:phosphoglycolate phosphatase activity"/>
    <property type="evidence" value="ECO:0007669"/>
    <property type="project" value="TreeGrafter"/>
</dbReference>
<gene>
    <name evidence="1" type="ORF">B2A_12098</name>
</gene>
<dbReference type="Pfam" id="PF13419">
    <property type="entry name" value="HAD_2"/>
    <property type="match status" value="1"/>
</dbReference>
<accession>T1A434</accession>
<dbReference type="GO" id="GO:0006281">
    <property type="term" value="P:DNA repair"/>
    <property type="evidence" value="ECO:0007669"/>
    <property type="project" value="TreeGrafter"/>
</dbReference>
<dbReference type="GO" id="GO:0005829">
    <property type="term" value="C:cytosol"/>
    <property type="evidence" value="ECO:0007669"/>
    <property type="project" value="TreeGrafter"/>
</dbReference>
<proteinExistence type="predicted"/>
<dbReference type="InterPro" id="IPR041492">
    <property type="entry name" value="HAD_2"/>
</dbReference>
<evidence type="ECO:0000313" key="1">
    <source>
        <dbReference type="EMBL" id="EQD36605.1"/>
    </source>
</evidence>
<reference evidence="1" key="1">
    <citation type="submission" date="2013-08" db="EMBL/GenBank/DDBJ databases">
        <authorList>
            <person name="Mendez C."/>
            <person name="Richter M."/>
            <person name="Ferrer M."/>
            <person name="Sanchez J."/>
        </authorList>
    </citation>
    <scope>NUCLEOTIDE SEQUENCE</scope>
</reference>
<dbReference type="InterPro" id="IPR023214">
    <property type="entry name" value="HAD_sf"/>
</dbReference>
<dbReference type="Gene3D" id="3.40.50.1000">
    <property type="entry name" value="HAD superfamily/HAD-like"/>
    <property type="match status" value="1"/>
</dbReference>
<dbReference type="SUPFAM" id="SSF56784">
    <property type="entry name" value="HAD-like"/>
    <property type="match status" value="1"/>
</dbReference>
<dbReference type="AlphaFoldDB" id="T1A434"/>
<protein>
    <submittedName>
        <fullName evidence="1">Phosphoglycolate phosphatase</fullName>
    </submittedName>
</protein>
<dbReference type="InterPro" id="IPR036412">
    <property type="entry name" value="HAD-like_sf"/>
</dbReference>
<reference evidence="1" key="2">
    <citation type="journal article" date="2014" name="ISME J.">
        <title>Microbial stratification in low pH oxic and suboxic macroscopic growths along an acid mine drainage.</title>
        <authorList>
            <person name="Mendez-Garcia C."/>
            <person name="Mesa V."/>
            <person name="Sprenger R.R."/>
            <person name="Richter M."/>
            <person name="Diez M.S."/>
            <person name="Solano J."/>
            <person name="Bargiela R."/>
            <person name="Golyshina O.V."/>
            <person name="Manteca A."/>
            <person name="Ramos J.L."/>
            <person name="Gallego J.R."/>
            <person name="Llorente I."/>
            <person name="Martins Dos Santos V.A."/>
            <person name="Jensen O.N."/>
            <person name="Pelaez A.I."/>
            <person name="Sanchez J."/>
            <person name="Ferrer M."/>
        </authorList>
    </citation>
    <scope>NUCLEOTIDE SEQUENCE</scope>
</reference>
<dbReference type="EMBL" id="AUZZ01008720">
    <property type="protein sequence ID" value="EQD36605.1"/>
    <property type="molecule type" value="Genomic_DNA"/>
</dbReference>
<organism evidence="1">
    <name type="scientific">mine drainage metagenome</name>
    <dbReference type="NCBI Taxonomy" id="410659"/>
    <lineage>
        <taxon>unclassified sequences</taxon>
        <taxon>metagenomes</taxon>
        <taxon>ecological metagenomes</taxon>
    </lineage>
</organism>
<dbReference type="PANTHER" id="PTHR43434:SF1">
    <property type="entry name" value="PHOSPHOGLYCOLATE PHOSPHATASE"/>
    <property type="match status" value="1"/>
</dbReference>
<feature type="non-terminal residue" evidence="1">
    <location>
        <position position="115"/>
    </location>
</feature>
<dbReference type="PANTHER" id="PTHR43434">
    <property type="entry name" value="PHOSPHOGLYCOLATE PHOSPHATASE"/>
    <property type="match status" value="1"/>
</dbReference>
<sequence>MRPALMIFDLDGTLIDSAADLAHAVNAMLGELGGERLPESDVRAMIGDGMAKLVARALAARGCDQTDPAAAQRSFLRHYESEPVRATVAYPGVRQALELLRRHATLAVCTNKPAQ</sequence>